<protein>
    <recommendedName>
        <fullName evidence="3">DUF3800 domain-containing protein</fullName>
    </recommendedName>
</protein>
<accession>A0A1G5H529</accession>
<gene>
    <name evidence="1" type="ORF">SAMN02910451_03160</name>
</gene>
<dbReference type="InterPro" id="IPR024524">
    <property type="entry name" value="DUF3800"/>
</dbReference>
<evidence type="ECO:0008006" key="3">
    <source>
        <dbReference type="Google" id="ProtNLM"/>
    </source>
</evidence>
<dbReference type="AlphaFoldDB" id="A0A1G5H529"/>
<dbReference type="OrthoDB" id="9799211at2"/>
<sequence>MSEINIYCDETCHLPNDGIDLMVIGGISCPKEKVKDINRQIRNIKEKHNVYKFAEIKWVRVSNSQFDMYKELIDLFFDNSFLNFRAVVAHNKSKLDYRRFHLTHDDWYQRIYYLMLRGMIDISDSYHVYVDIKDTKGAEKINTLRDVLNNAAGYFYEETVESIQLLKSDQVQLMQLTDLLIGAVAYANRGLNSSKAKIDLVSYIEERSNRMLKRTSPKNEVKFNVFQWLPREVR</sequence>
<keyword evidence="2" id="KW-1185">Reference proteome</keyword>
<name>A0A1G5H529_9FIRM</name>
<evidence type="ECO:0000313" key="1">
    <source>
        <dbReference type="EMBL" id="SCY58048.1"/>
    </source>
</evidence>
<dbReference type="EMBL" id="FMUR01000036">
    <property type="protein sequence ID" value="SCY58048.1"/>
    <property type="molecule type" value="Genomic_DNA"/>
</dbReference>
<dbReference type="RefSeq" id="WP_074463499.1">
    <property type="nucleotide sequence ID" value="NZ_FMUR01000036.1"/>
</dbReference>
<organism evidence="1 2">
    <name type="scientific">Butyrivibrio hungatei</name>
    <dbReference type="NCBI Taxonomy" id="185008"/>
    <lineage>
        <taxon>Bacteria</taxon>
        <taxon>Bacillati</taxon>
        <taxon>Bacillota</taxon>
        <taxon>Clostridia</taxon>
        <taxon>Lachnospirales</taxon>
        <taxon>Lachnospiraceae</taxon>
        <taxon>Butyrivibrio</taxon>
    </lineage>
</organism>
<dbReference type="Proteomes" id="UP000183047">
    <property type="component" value="Unassembled WGS sequence"/>
</dbReference>
<evidence type="ECO:0000313" key="2">
    <source>
        <dbReference type="Proteomes" id="UP000183047"/>
    </source>
</evidence>
<proteinExistence type="predicted"/>
<dbReference type="Pfam" id="PF12686">
    <property type="entry name" value="DUF3800"/>
    <property type="match status" value="1"/>
</dbReference>
<reference evidence="2" key="1">
    <citation type="submission" date="2016-10" db="EMBL/GenBank/DDBJ databases">
        <authorList>
            <person name="Varghese N."/>
            <person name="Submissions S."/>
        </authorList>
    </citation>
    <scope>NUCLEOTIDE SEQUENCE [LARGE SCALE GENOMIC DNA]</scope>
    <source>
        <strain evidence="2">XBD2006</strain>
    </source>
</reference>